<feature type="compositionally biased region" description="Low complexity" evidence="1">
    <location>
        <begin position="122"/>
        <end position="168"/>
    </location>
</feature>
<feature type="compositionally biased region" description="Acidic residues" evidence="1">
    <location>
        <begin position="331"/>
        <end position="341"/>
    </location>
</feature>
<sequence>MGAQGDDLDGLTNDDVFQLNAVLFGKRQVDLTNFGLNVASQQQKQPQQQQPQQQQPQQQQPQQQQPQQQQPQQQQPQQQQPQQHQHQRFTHEDIAELDAVLFGHSPNNRQVVTNHGLSVASQQQQQPQQHQHQQQHQQAQLAHNQHQHQNIEVQDQQPEQQQPPLAVTVPPPPTSGTTPTTPDTMFATPDTRKNDSPNTINTTPDTTNTTRSITNATPDTPTPSNFNYLPEQAICGNCHRSYFLDNNGPNACHYHSGTPQVNASSPIWHAMRIETPEDTPYNRRRCPIGFRYSCCGRDMIAWLGCVSGRHEPPLAAPPAPMAPESAQGHDSEEDAPWDLEE</sequence>
<keyword evidence="3" id="KW-1185">Reference proteome</keyword>
<protein>
    <submittedName>
        <fullName evidence="2">Uu.00g122510.m01.CDS01</fullName>
    </submittedName>
</protein>
<proteinExistence type="predicted"/>
<dbReference type="EMBL" id="CAUWAG010000007">
    <property type="protein sequence ID" value="CAJ2504857.1"/>
    <property type="molecule type" value="Genomic_DNA"/>
</dbReference>
<evidence type="ECO:0000256" key="1">
    <source>
        <dbReference type="SAM" id="MobiDB-lite"/>
    </source>
</evidence>
<dbReference type="Proteomes" id="UP001295740">
    <property type="component" value="Unassembled WGS sequence"/>
</dbReference>
<evidence type="ECO:0000313" key="3">
    <source>
        <dbReference type="Proteomes" id="UP001295740"/>
    </source>
</evidence>
<feature type="compositionally biased region" description="Low complexity" evidence="1">
    <location>
        <begin position="175"/>
        <end position="189"/>
    </location>
</feature>
<dbReference type="InterPro" id="IPR052145">
    <property type="entry name" value="Mediator/Homeobox_domain"/>
</dbReference>
<comment type="caution">
    <text evidence="2">The sequence shown here is derived from an EMBL/GenBank/DDBJ whole genome shotgun (WGS) entry which is preliminary data.</text>
</comment>
<name>A0AAI8VH88_9PEZI</name>
<feature type="region of interest" description="Disordered" evidence="1">
    <location>
        <begin position="118"/>
        <end position="224"/>
    </location>
</feature>
<dbReference type="PANTHER" id="PTHR24330">
    <property type="entry name" value="HOMEOBOX PROTEIN BARH-LIKE"/>
    <property type="match status" value="1"/>
</dbReference>
<feature type="compositionally biased region" description="Low complexity" evidence="1">
    <location>
        <begin position="41"/>
        <end position="84"/>
    </location>
</feature>
<organism evidence="2 3">
    <name type="scientific">Anthostomella pinea</name>
    <dbReference type="NCBI Taxonomy" id="933095"/>
    <lineage>
        <taxon>Eukaryota</taxon>
        <taxon>Fungi</taxon>
        <taxon>Dikarya</taxon>
        <taxon>Ascomycota</taxon>
        <taxon>Pezizomycotina</taxon>
        <taxon>Sordariomycetes</taxon>
        <taxon>Xylariomycetidae</taxon>
        <taxon>Xylariales</taxon>
        <taxon>Xylariaceae</taxon>
        <taxon>Anthostomella</taxon>
    </lineage>
</organism>
<feature type="region of interest" description="Disordered" evidence="1">
    <location>
        <begin position="313"/>
        <end position="341"/>
    </location>
</feature>
<reference evidence="2" key="1">
    <citation type="submission" date="2023-10" db="EMBL/GenBank/DDBJ databases">
        <authorList>
            <person name="Hackl T."/>
        </authorList>
    </citation>
    <scope>NUCLEOTIDE SEQUENCE</scope>
</reference>
<gene>
    <name evidence="2" type="ORF">KHLLAP_LOCUS5325</name>
</gene>
<dbReference type="PANTHER" id="PTHR24330:SF19">
    <property type="entry name" value="MEDIATOR OF RNA POLYMERASE II TRANSCRIPTION SUBUNIT 29"/>
    <property type="match status" value="1"/>
</dbReference>
<evidence type="ECO:0000313" key="2">
    <source>
        <dbReference type="EMBL" id="CAJ2504857.1"/>
    </source>
</evidence>
<feature type="compositionally biased region" description="Low complexity" evidence="1">
    <location>
        <begin position="196"/>
        <end position="217"/>
    </location>
</feature>
<dbReference type="AlphaFoldDB" id="A0AAI8VH88"/>
<feature type="region of interest" description="Disordered" evidence="1">
    <location>
        <begin position="39"/>
        <end position="89"/>
    </location>
</feature>
<accession>A0AAI8VH88</accession>